<proteinExistence type="predicted"/>
<feature type="region of interest" description="Disordered" evidence="1">
    <location>
        <begin position="83"/>
        <end position="107"/>
    </location>
</feature>
<name>A0ABS8SU53_DATST</name>
<dbReference type="Gene3D" id="1.20.1270.60">
    <property type="entry name" value="Arfaptin homology (AH) domain/BAR domain"/>
    <property type="match status" value="1"/>
</dbReference>
<protein>
    <submittedName>
        <fullName evidence="2">Ankyrin repeat and PH</fullName>
    </submittedName>
</protein>
<sequence>MSDIGLAQMQHGMIFSRLDDSPMFRQQIQALEEDAETLRDKCLKFYKGCRKYTLVAKRIGGTRDLAYLNRVPTKNLNFKQGQAHITKSSHSNPGPVPVNKGEGPSQTADDLAIPLEETHERHVEGLKGLNQIKELTVKFLEAFNKWEASAAGIGDALGSSFGGQTYNLSMHKKGSRQGS</sequence>
<evidence type="ECO:0000256" key="1">
    <source>
        <dbReference type="SAM" id="MobiDB-lite"/>
    </source>
</evidence>
<accession>A0ABS8SU53</accession>
<dbReference type="Proteomes" id="UP000823775">
    <property type="component" value="Unassembled WGS sequence"/>
</dbReference>
<reference evidence="2 3" key="1">
    <citation type="journal article" date="2021" name="BMC Genomics">
        <title>Datura genome reveals duplications of psychoactive alkaloid biosynthetic genes and high mutation rate following tissue culture.</title>
        <authorList>
            <person name="Rajewski A."/>
            <person name="Carter-House D."/>
            <person name="Stajich J."/>
            <person name="Litt A."/>
        </authorList>
    </citation>
    <scope>NUCLEOTIDE SEQUENCE [LARGE SCALE GENOMIC DNA]</scope>
    <source>
        <strain evidence="2">AR-01</strain>
    </source>
</reference>
<evidence type="ECO:0000313" key="2">
    <source>
        <dbReference type="EMBL" id="MCD7462428.1"/>
    </source>
</evidence>
<dbReference type="EMBL" id="JACEIK010000802">
    <property type="protein sequence ID" value="MCD7462428.1"/>
    <property type="molecule type" value="Genomic_DNA"/>
</dbReference>
<evidence type="ECO:0000313" key="3">
    <source>
        <dbReference type="Proteomes" id="UP000823775"/>
    </source>
</evidence>
<organism evidence="2 3">
    <name type="scientific">Datura stramonium</name>
    <name type="common">Jimsonweed</name>
    <name type="synonym">Common thornapple</name>
    <dbReference type="NCBI Taxonomy" id="4076"/>
    <lineage>
        <taxon>Eukaryota</taxon>
        <taxon>Viridiplantae</taxon>
        <taxon>Streptophyta</taxon>
        <taxon>Embryophyta</taxon>
        <taxon>Tracheophyta</taxon>
        <taxon>Spermatophyta</taxon>
        <taxon>Magnoliopsida</taxon>
        <taxon>eudicotyledons</taxon>
        <taxon>Gunneridae</taxon>
        <taxon>Pentapetalae</taxon>
        <taxon>asterids</taxon>
        <taxon>lamiids</taxon>
        <taxon>Solanales</taxon>
        <taxon>Solanaceae</taxon>
        <taxon>Solanoideae</taxon>
        <taxon>Datureae</taxon>
        <taxon>Datura</taxon>
    </lineage>
</organism>
<dbReference type="SUPFAM" id="SSF103657">
    <property type="entry name" value="BAR/IMD domain-like"/>
    <property type="match status" value="1"/>
</dbReference>
<gene>
    <name evidence="2" type="primary">AGD1_4</name>
    <name evidence="2" type="ORF">HAX54_048532</name>
</gene>
<feature type="compositionally biased region" description="Polar residues" evidence="1">
    <location>
        <begin position="83"/>
        <end position="92"/>
    </location>
</feature>
<comment type="caution">
    <text evidence="2">The sequence shown here is derived from an EMBL/GenBank/DDBJ whole genome shotgun (WGS) entry which is preliminary data.</text>
</comment>
<keyword evidence="3" id="KW-1185">Reference proteome</keyword>
<dbReference type="InterPro" id="IPR027267">
    <property type="entry name" value="AH/BAR_dom_sf"/>
</dbReference>